<keyword evidence="1" id="KW-0732">Signal</keyword>
<name>A0ABX5XPG8_9BACT</name>
<dbReference type="EMBL" id="CP036432">
    <property type="protein sequence ID" value="QDV83726.1"/>
    <property type="molecule type" value="Genomic_DNA"/>
</dbReference>
<sequence length="75" mass="7546">MFLKSVAAGVLALGLFGTAALSVPASDSAPGAMVQANSIEPIELVGNTCCAKRAYCCTVKRSCCGSSAMAQSDDQ</sequence>
<organism evidence="2 3">
    <name type="scientific">Stieleria magnilauensis</name>
    <dbReference type="NCBI Taxonomy" id="2527963"/>
    <lineage>
        <taxon>Bacteria</taxon>
        <taxon>Pseudomonadati</taxon>
        <taxon>Planctomycetota</taxon>
        <taxon>Planctomycetia</taxon>
        <taxon>Pirellulales</taxon>
        <taxon>Pirellulaceae</taxon>
        <taxon>Stieleria</taxon>
    </lineage>
</organism>
<evidence type="ECO:0000313" key="2">
    <source>
        <dbReference type="EMBL" id="QDV83726.1"/>
    </source>
</evidence>
<dbReference type="Proteomes" id="UP000318081">
    <property type="component" value="Chromosome"/>
</dbReference>
<protein>
    <recommendedName>
        <fullName evidence="4">Secreted protein</fullName>
    </recommendedName>
</protein>
<accession>A0ABX5XPG8</accession>
<evidence type="ECO:0000313" key="3">
    <source>
        <dbReference type="Proteomes" id="UP000318081"/>
    </source>
</evidence>
<evidence type="ECO:0008006" key="4">
    <source>
        <dbReference type="Google" id="ProtNLM"/>
    </source>
</evidence>
<reference evidence="2 3" key="1">
    <citation type="submission" date="2019-02" db="EMBL/GenBank/DDBJ databases">
        <title>Deep-cultivation of Planctomycetes and their phenomic and genomic characterization uncovers novel biology.</title>
        <authorList>
            <person name="Wiegand S."/>
            <person name="Jogler M."/>
            <person name="Boedeker C."/>
            <person name="Pinto D."/>
            <person name="Vollmers J."/>
            <person name="Rivas-Marin E."/>
            <person name="Kohn T."/>
            <person name="Peeters S.H."/>
            <person name="Heuer A."/>
            <person name="Rast P."/>
            <person name="Oberbeckmann S."/>
            <person name="Bunk B."/>
            <person name="Jeske O."/>
            <person name="Meyerdierks A."/>
            <person name="Storesund J.E."/>
            <person name="Kallscheuer N."/>
            <person name="Luecker S."/>
            <person name="Lage O.M."/>
            <person name="Pohl T."/>
            <person name="Merkel B.J."/>
            <person name="Hornburger P."/>
            <person name="Mueller R.-W."/>
            <person name="Bruemmer F."/>
            <person name="Labrenz M."/>
            <person name="Spormann A.M."/>
            <person name="Op den Camp H."/>
            <person name="Overmann J."/>
            <person name="Amann R."/>
            <person name="Jetten M.S.M."/>
            <person name="Mascher T."/>
            <person name="Medema M.H."/>
            <person name="Devos D.P."/>
            <person name="Kaster A.-K."/>
            <person name="Ovreas L."/>
            <person name="Rohde M."/>
            <person name="Galperin M.Y."/>
            <person name="Jogler C."/>
        </authorList>
    </citation>
    <scope>NUCLEOTIDE SEQUENCE [LARGE SCALE GENOMIC DNA]</scope>
    <source>
        <strain evidence="2 3">TBK1r</strain>
    </source>
</reference>
<feature type="signal peptide" evidence="1">
    <location>
        <begin position="1"/>
        <end position="25"/>
    </location>
</feature>
<gene>
    <name evidence="2" type="ORF">TBK1r_26680</name>
</gene>
<feature type="chain" id="PRO_5047112631" description="Secreted protein" evidence="1">
    <location>
        <begin position="26"/>
        <end position="75"/>
    </location>
</feature>
<evidence type="ECO:0000256" key="1">
    <source>
        <dbReference type="SAM" id="SignalP"/>
    </source>
</evidence>
<keyword evidence="3" id="KW-1185">Reference proteome</keyword>
<proteinExistence type="predicted"/>